<feature type="compositionally biased region" description="Basic and acidic residues" evidence="1">
    <location>
        <begin position="9"/>
        <end position="33"/>
    </location>
</feature>
<evidence type="ECO:0000256" key="1">
    <source>
        <dbReference type="SAM" id="MobiDB-lite"/>
    </source>
</evidence>
<protein>
    <submittedName>
        <fullName evidence="2">Uncharacterized protein</fullName>
    </submittedName>
</protein>
<organism evidence="2 3">
    <name type="scientific">Planoprotostelium fungivorum</name>
    <dbReference type="NCBI Taxonomy" id="1890364"/>
    <lineage>
        <taxon>Eukaryota</taxon>
        <taxon>Amoebozoa</taxon>
        <taxon>Evosea</taxon>
        <taxon>Variosea</taxon>
        <taxon>Cavosteliida</taxon>
        <taxon>Cavosteliaceae</taxon>
        <taxon>Planoprotostelium</taxon>
    </lineage>
</organism>
<gene>
    <name evidence="2" type="ORF">PROFUN_13974</name>
</gene>
<comment type="caution">
    <text evidence="2">The sequence shown here is derived from an EMBL/GenBank/DDBJ whole genome shotgun (WGS) entry which is preliminary data.</text>
</comment>
<feature type="region of interest" description="Disordered" evidence="1">
    <location>
        <begin position="233"/>
        <end position="259"/>
    </location>
</feature>
<dbReference type="Proteomes" id="UP000241769">
    <property type="component" value="Unassembled WGS sequence"/>
</dbReference>
<dbReference type="InParanoid" id="A0A2P6N2Q1"/>
<evidence type="ECO:0000313" key="3">
    <source>
        <dbReference type="Proteomes" id="UP000241769"/>
    </source>
</evidence>
<feature type="compositionally biased region" description="Basic and acidic residues" evidence="1">
    <location>
        <begin position="83"/>
        <end position="102"/>
    </location>
</feature>
<keyword evidence="3" id="KW-1185">Reference proteome</keyword>
<feature type="compositionally biased region" description="Low complexity" evidence="1">
    <location>
        <begin position="55"/>
        <end position="77"/>
    </location>
</feature>
<reference evidence="2 3" key="1">
    <citation type="journal article" date="2018" name="Genome Biol. Evol.">
        <title>Multiple Roots of Fruiting Body Formation in Amoebozoa.</title>
        <authorList>
            <person name="Hillmann F."/>
            <person name="Forbes G."/>
            <person name="Novohradska S."/>
            <person name="Ferling I."/>
            <person name="Riege K."/>
            <person name="Groth M."/>
            <person name="Westermann M."/>
            <person name="Marz M."/>
            <person name="Spaller T."/>
            <person name="Winckler T."/>
            <person name="Schaap P."/>
            <person name="Glockner G."/>
        </authorList>
    </citation>
    <scope>NUCLEOTIDE SEQUENCE [LARGE SCALE GENOMIC DNA]</scope>
    <source>
        <strain evidence="2 3">Jena</strain>
    </source>
</reference>
<dbReference type="EMBL" id="MDYQ01000235">
    <property type="protein sequence ID" value="PRP78221.1"/>
    <property type="molecule type" value="Genomic_DNA"/>
</dbReference>
<feature type="region of interest" description="Disordered" evidence="1">
    <location>
        <begin position="1"/>
        <end position="102"/>
    </location>
</feature>
<dbReference type="AlphaFoldDB" id="A0A2P6N2Q1"/>
<sequence length="339" mass="38005">MRVIQEGYDSSREKGSKMSEDAQHNSIQEEHNLSETPPPRPPIVEERSVHESSVQETSTQETATQEPATQETSTQEPSSDNANLKDEESQKARSMKKSGEPRKVAVCGLCHKSKLGHLCSRQDCPGPEYCHRPDLHRRKYVKRISEGSTGTSGVPPYYFEMTGVPTPALPSVNKPQVEPTEISKPLEAKIEDATSEAIEHASNLLSNMTHTYVPTPTNHPIASFNPSLVPPSPIAPSQPPTTSHTQVITPPDPNASTEEEEHYQLFRDKVTQRRALVRLQELWAEEYQIMGDLNFEFLARSKMYSFLHRLRLDYITGLDLLNTRSAKRKLDDASSDSHP</sequence>
<proteinExistence type="predicted"/>
<evidence type="ECO:0000313" key="2">
    <source>
        <dbReference type="EMBL" id="PRP78221.1"/>
    </source>
</evidence>
<accession>A0A2P6N2Q1</accession>
<name>A0A2P6N2Q1_9EUKA</name>